<protein>
    <submittedName>
        <fullName evidence="1">Uncharacterized protein</fullName>
    </submittedName>
</protein>
<organism evidence="1 2">
    <name type="scientific">Tanacetum coccineum</name>
    <dbReference type="NCBI Taxonomy" id="301880"/>
    <lineage>
        <taxon>Eukaryota</taxon>
        <taxon>Viridiplantae</taxon>
        <taxon>Streptophyta</taxon>
        <taxon>Embryophyta</taxon>
        <taxon>Tracheophyta</taxon>
        <taxon>Spermatophyta</taxon>
        <taxon>Magnoliopsida</taxon>
        <taxon>eudicotyledons</taxon>
        <taxon>Gunneridae</taxon>
        <taxon>Pentapetalae</taxon>
        <taxon>asterids</taxon>
        <taxon>campanulids</taxon>
        <taxon>Asterales</taxon>
        <taxon>Asteraceae</taxon>
        <taxon>Asteroideae</taxon>
        <taxon>Anthemideae</taxon>
        <taxon>Anthemidinae</taxon>
        <taxon>Tanacetum</taxon>
    </lineage>
</organism>
<name>A0ABQ4Y216_9ASTR</name>
<comment type="caution">
    <text evidence="1">The sequence shown here is derived from an EMBL/GenBank/DDBJ whole genome shotgun (WGS) entry which is preliminary data.</text>
</comment>
<proteinExistence type="predicted"/>
<dbReference type="Proteomes" id="UP001151760">
    <property type="component" value="Unassembled WGS sequence"/>
</dbReference>
<dbReference type="EMBL" id="BQNB010010025">
    <property type="protein sequence ID" value="GJS71700.1"/>
    <property type="molecule type" value="Genomic_DNA"/>
</dbReference>
<gene>
    <name evidence="1" type="ORF">Tco_0704541</name>
</gene>
<sequence length="332" mass="38203">MCLRVHGQNFDELPTDEVIVFFFKKLGHTGEIKSITDVVVDQMHQPWRTFATLINKILSRKTTGLDKLRLSKAQILWGMYYKKNVDYVELLWEDFTYQIDNKAHKKQEKMYYPRFTKVIIHYFLTKDKTVTWRNKIGMHTSRDDYLINTLRFVSANEVSQIYGARLPKSMTSPEMRETKAYKTYFSYATGATPPKKARKFKKVASPSKKLSLVLEEEPAKKLKRVKRPAKKSTIASRACVVIRDTHVVSLSKKKEKVSVDQGKGIELLSEVSLTEEAQMKEVRQKSMRDFYRTHPSGSGKVSKIPPSAEKIKPFVINEGTSAKPGVPDVTEE</sequence>
<keyword evidence="2" id="KW-1185">Reference proteome</keyword>
<reference evidence="1" key="2">
    <citation type="submission" date="2022-01" db="EMBL/GenBank/DDBJ databases">
        <authorList>
            <person name="Yamashiro T."/>
            <person name="Shiraishi A."/>
            <person name="Satake H."/>
            <person name="Nakayama K."/>
        </authorList>
    </citation>
    <scope>NUCLEOTIDE SEQUENCE</scope>
</reference>
<accession>A0ABQ4Y216</accession>
<evidence type="ECO:0000313" key="1">
    <source>
        <dbReference type="EMBL" id="GJS71700.1"/>
    </source>
</evidence>
<reference evidence="1" key="1">
    <citation type="journal article" date="2022" name="Int. J. Mol. Sci.">
        <title>Draft Genome of Tanacetum Coccineum: Genomic Comparison of Closely Related Tanacetum-Family Plants.</title>
        <authorList>
            <person name="Yamashiro T."/>
            <person name="Shiraishi A."/>
            <person name="Nakayama K."/>
            <person name="Satake H."/>
        </authorList>
    </citation>
    <scope>NUCLEOTIDE SEQUENCE</scope>
</reference>
<evidence type="ECO:0000313" key="2">
    <source>
        <dbReference type="Proteomes" id="UP001151760"/>
    </source>
</evidence>